<protein>
    <submittedName>
        <fullName evidence="2">Uncharacterized protein</fullName>
    </submittedName>
</protein>
<keyword evidence="3" id="KW-1185">Reference proteome</keyword>
<sequence length="221" mass="26014">MTFYELLDLFTFVSPIVLFVGVVTGVYCYRSLDLSHKVIMYYLLIALSTDIISRIYGHVYGNNLIFILIFALLELGVFSILYYNLLKKNKKVFLIGIGIAVLFMLWEIWSLKMLHVADFQSYSKVVDTFLIVCFSIAYFFEKINSQTQTEWDLFLLNSVILGFFSLNLIFFLPINYLINETSILKFYFWFANLILTLLFYVFLTRAIWKNGRTHKQLHRGL</sequence>
<feature type="transmembrane region" description="Helical" evidence="1">
    <location>
        <begin position="121"/>
        <end position="141"/>
    </location>
</feature>
<gene>
    <name evidence="2" type="ORF">FK004_03605</name>
</gene>
<dbReference type="KEGG" id="fki:FK004_03605"/>
<keyword evidence="1" id="KW-0812">Transmembrane</keyword>
<evidence type="ECO:0000256" key="1">
    <source>
        <dbReference type="SAM" id="Phobius"/>
    </source>
</evidence>
<keyword evidence="1" id="KW-1133">Transmembrane helix</keyword>
<evidence type="ECO:0000313" key="3">
    <source>
        <dbReference type="Proteomes" id="UP000244677"/>
    </source>
</evidence>
<dbReference type="EMBL" id="CP020919">
    <property type="protein sequence ID" value="AWG24380.1"/>
    <property type="molecule type" value="Genomic_DNA"/>
</dbReference>
<dbReference type="Proteomes" id="UP000244677">
    <property type="component" value="Chromosome"/>
</dbReference>
<name>A0A2S1LKS8_9FLAO</name>
<feature type="transmembrane region" description="Helical" evidence="1">
    <location>
        <begin position="6"/>
        <end position="27"/>
    </location>
</feature>
<dbReference type="OrthoDB" id="1440778at2"/>
<feature type="transmembrane region" description="Helical" evidence="1">
    <location>
        <begin position="153"/>
        <end position="174"/>
    </location>
</feature>
<proteinExistence type="predicted"/>
<evidence type="ECO:0000313" key="2">
    <source>
        <dbReference type="EMBL" id="AWG24380.1"/>
    </source>
</evidence>
<dbReference type="AlphaFoldDB" id="A0A2S1LKS8"/>
<feature type="transmembrane region" description="Helical" evidence="1">
    <location>
        <begin position="186"/>
        <end position="208"/>
    </location>
</feature>
<feature type="transmembrane region" description="Helical" evidence="1">
    <location>
        <begin position="63"/>
        <end position="85"/>
    </location>
</feature>
<dbReference type="RefSeq" id="WP_108736024.1">
    <property type="nucleotide sequence ID" value="NZ_CP020919.1"/>
</dbReference>
<keyword evidence="1" id="KW-0472">Membrane</keyword>
<feature type="transmembrane region" description="Helical" evidence="1">
    <location>
        <begin position="92"/>
        <end position="109"/>
    </location>
</feature>
<organism evidence="2 3">
    <name type="scientific">Flavobacterium kingsejongi</name>
    <dbReference type="NCBI Taxonomy" id="1678728"/>
    <lineage>
        <taxon>Bacteria</taxon>
        <taxon>Pseudomonadati</taxon>
        <taxon>Bacteroidota</taxon>
        <taxon>Flavobacteriia</taxon>
        <taxon>Flavobacteriales</taxon>
        <taxon>Flavobacteriaceae</taxon>
        <taxon>Flavobacterium</taxon>
    </lineage>
</organism>
<reference evidence="2 3" key="1">
    <citation type="submission" date="2017-04" db="EMBL/GenBank/DDBJ databases">
        <title>Complete genome sequence of Flavobacterium kingsejong AJ004.</title>
        <authorList>
            <person name="Lee P.C."/>
        </authorList>
    </citation>
    <scope>NUCLEOTIDE SEQUENCE [LARGE SCALE GENOMIC DNA]</scope>
    <source>
        <strain evidence="2 3">AJ004</strain>
    </source>
</reference>
<accession>A0A2S1LKS8</accession>
<feature type="transmembrane region" description="Helical" evidence="1">
    <location>
        <begin position="39"/>
        <end position="57"/>
    </location>
</feature>